<comment type="caution">
    <text evidence="1">The sequence shown here is derived from an EMBL/GenBank/DDBJ whole genome shotgun (WGS) entry which is preliminary data.</text>
</comment>
<accession>A0ABN0RIB5</accession>
<proteinExistence type="predicted"/>
<dbReference type="EMBL" id="AODF01000001">
    <property type="protein sequence ID" value="EUJ33682.1"/>
    <property type="molecule type" value="Genomic_DNA"/>
</dbReference>
<dbReference type="Proteomes" id="UP000019249">
    <property type="component" value="Unassembled WGS sequence"/>
</dbReference>
<name>A0ABN0RIB5_9LIST</name>
<sequence length="68" mass="8136">MDTSFEDVYRNYHSVYSAALEYLSIQMKNGNVHFEATAFSEFVLFFRKMEMNSGWYLFNGYLKNKILK</sequence>
<protein>
    <submittedName>
        <fullName evidence="1">Uncharacterized protein</fullName>
    </submittedName>
</protein>
<evidence type="ECO:0000313" key="1">
    <source>
        <dbReference type="EMBL" id="EUJ33682.1"/>
    </source>
</evidence>
<organism evidence="1 2">
    <name type="scientific">Listeria floridensis FSL S10-1187</name>
    <dbReference type="NCBI Taxonomy" id="1265817"/>
    <lineage>
        <taxon>Bacteria</taxon>
        <taxon>Bacillati</taxon>
        <taxon>Bacillota</taxon>
        <taxon>Bacilli</taxon>
        <taxon>Bacillales</taxon>
        <taxon>Listeriaceae</taxon>
        <taxon>Listeria</taxon>
    </lineage>
</organism>
<reference evidence="1 2" key="1">
    <citation type="journal article" date="2014" name="Int. J. Syst. Evol. Microbiol.">
        <title>Listeria floridensis sp. nov., Listeria aquatica sp. nov., Listeria cornellensis sp. nov., Listeria riparia sp. nov. and Listeria grandensis sp. nov., from agricultural and natural environments.</title>
        <authorList>
            <person name="den Bakker H.C."/>
            <person name="Warchocki S."/>
            <person name="Wright E.M."/>
            <person name="Allred A.F."/>
            <person name="Ahlstrom C."/>
            <person name="Manuel C.S."/>
            <person name="Stasiewicz M.J."/>
            <person name="Burrell A."/>
            <person name="Roof S."/>
            <person name="Strawn L."/>
            <person name="Fortes E.D."/>
            <person name="Nightingale K.K."/>
            <person name="Kephart D."/>
            <person name="Wiedmann M."/>
        </authorList>
    </citation>
    <scope>NUCLEOTIDE SEQUENCE [LARGE SCALE GENOMIC DNA]</scope>
    <source>
        <strain evidence="1 2">FSL S10-1187</strain>
    </source>
</reference>
<gene>
    <name evidence="1" type="ORF">MFLO_00490</name>
</gene>
<evidence type="ECO:0000313" key="2">
    <source>
        <dbReference type="Proteomes" id="UP000019249"/>
    </source>
</evidence>
<keyword evidence="2" id="KW-1185">Reference proteome</keyword>